<evidence type="ECO:0000313" key="15">
    <source>
        <dbReference type="EMBL" id="OLA36354.1"/>
    </source>
</evidence>
<feature type="domain" description="Helicase ATP-binding" evidence="13">
    <location>
        <begin position="31"/>
        <end position="200"/>
    </location>
</feature>
<sequence>MTRTIDSDFLHRALQHFYGYSSFRTGQEEIISEILHGQPVLAVLPTGAGKSICFQLPSLLLKGVTLVISPLISLMKDQAEALTARGIPAAYLDSSMSSNEYGRVLHAALNKQCKFLYVAPERLVNQQFIDFARKAYITMVAVDEAHCVSQWGHSFRKEYYNIPDFIQALPTKPLVAAFTATATPDVRRDIIKRLGIPEAKIVVTGFDRPNLHFAVQRTQDKERSLLEFMRKHKKDCGVVYCATRNKVESVTQLLRRQGFSALRYHAGLTPEERRENQNAFVGGSVPLIVATNAFGMGIDKPDVRFVVHYNMPKDIESYYQEAGRAGRDGLPAECLLLYDKADIAVNTYLIGHDQPDLTWKEHELQLLSKMTNYCNTSMCLRKVLLEYFGEKTTSQCNNCGNCDVNKNASWRKFLKF</sequence>
<reference evidence="15 16" key="1">
    <citation type="journal article" date="2016" name="Nat. Biotechnol.">
        <title>Measurement of bacterial replication rates in microbial communities.</title>
        <authorList>
            <person name="Brown C.T."/>
            <person name="Olm M.R."/>
            <person name="Thomas B.C."/>
            <person name="Banfield J.F."/>
        </authorList>
    </citation>
    <scope>NUCLEOTIDE SEQUENCE [LARGE SCALE GENOMIC DNA]</scope>
    <source>
        <strain evidence="15">46_33</strain>
    </source>
</reference>
<feature type="domain" description="Helicase C-terminal" evidence="14">
    <location>
        <begin position="221"/>
        <end position="370"/>
    </location>
</feature>
<dbReference type="InterPro" id="IPR001650">
    <property type="entry name" value="Helicase_C-like"/>
</dbReference>
<evidence type="ECO:0000256" key="11">
    <source>
        <dbReference type="ARBA" id="ARBA00044535"/>
    </source>
</evidence>
<keyword evidence="7" id="KW-0238">DNA-binding</keyword>
<dbReference type="InterPro" id="IPR027417">
    <property type="entry name" value="P-loop_NTPase"/>
</dbReference>
<keyword evidence="3" id="KW-0547">Nucleotide-binding</keyword>
<dbReference type="GO" id="GO:0030894">
    <property type="term" value="C:replisome"/>
    <property type="evidence" value="ECO:0007669"/>
    <property type="project" value="TreeGrafter"/>
</dbReference>
<dbReference type="STRING" id="626940.BHW43_10335"/>
<dbReference type="CDD" id="cd17920">
    <property type="entry name" value="DEXHc_RecQ"/>
    <property type="match status" value="1"/>
</dbReference>
<dbReference type="PANTHER" id="PTHR13710">
    <property type="entry name" value="DNA HELICASE RECQ FAMILY MEMBER"/>
    <property type="match status" value="1"/>
</dbReference>
<comment type="similarity">
    <text evidence="1">Belongs to the helicase family. RecQ subfamily.</text>
</comment>
<evidence type="ECO:0000256" key="5">
    <source>
        <dbReference type="ARBA" id="ARBA00022806"/>
    </source>
</evidence>
<evidence type="ECO:0000256" key="8">
    <source>
        <dbReference type="ARBA" id="ARBA00023235"/>
    </source>
</evidence>
<comment type="catalytic activity">
    <reaction evidence="9">
        <text>Couples ATP hydrolysis with the unwinding of duplex DNA by translocating in the 3'-5' direction.</text>
        <dbReference type="EC" id="5.6.2.4"/>
    </reaction>
</comment>
<dbReference type="GO" id="GO:0016787">
    <property type="term" value="F:hydrolase activity"/>
    <property type="evidence" value="ECO:0007669"/>
    <property type="project" value="UniProtKB-KW"/>
</dbReference>
<dbReference type="CDD" id="cd18794">
    <property type="entry name" value="SF2_C_RecQ"/>
    <property type="match status" value="1"/>
</dbReference>
<dbReference type="GO" id="GO:0005524">
    <property type="term" value="F:ATP binding"/>
    <property type="evidence" value="ECO:0007669"/>
    <property type="project" value="UniProtKB-KW"/>
</dbReference>
<dbReference type="PANTHER" id="PTHR13710:SF105">
    <property type="entry name" value="ATP-DEPENDENT DNA HELICASE Q1"/>
    <property type="match status" value="1"/>
</dbReference>
<comment type="caution">
    <text evidence="15">The sequence shown here is derived from an EMBL/GenBank/DDBJ whole genome shotgun (WGS) entry which is preliminary data.</text>
</comment>
<dbReference type="GO" id="GO:0003677">
    <property type="term" value="F:DNA binding"/>
    <property type="evidence" value="ECO:0007669"/>
    <property type="project" value="UniProtKB-KW"/>
</dbReference>
<dbReference type="Pfam" id="PF00270">
    <property type="entry name" value="DEAD"/>
    <property type="match status" value="1"/>
</dbReference>
<gene>
    <name evidence="15" type="ORF">BHW43_10335</name>
</gene>
<organism evidence="15 16">
    <name type="scientific">Phascolarctobacterium succinatutens</name>
    <dbReference type="NCBI Taxonomy" id="626940"/>
    <lineage>
        <taxon>Bacteria</taxon>
        <taxon>Bacillati</taxon>
        <taxon>Bacillota</taxon>
        <taxon>Negativicutes</taxon>
        <taxon>Acidaminococcales</taxon>
        <taxon>Acidaminococcaceae</taxon>
        <taxon>Phascolarctobacterium</taxon>
    </lineage>
</organism>
<keyword evidence="4" id="KW-0378">Hydrolase</keyword>
<dbReference type="InterPro" id="IPR032284">
    <property type="entry name" value="RecQ_Zn-bd"/>
</dbReference>
<dbReference type="SMART" id="SM00487">
    <property type="entry name" value="DEXDc"/>
    <property type="match status" value="1"/>
</dbReference>
<proteinExistence type="inferred from homology"/>
<dbReference type="Pfam" id="PF00271">
    <property type="entry name" value="Helicase_C"/>
    <property type="match status" value="1"/>
</dbReference>
<dbReference type="GO" id="GO:0043590">
    <property type="term" value="C:bacterial nucleoid"/>
    <property type="evidence" value="ECO:0007669"/>
    <property type="project" value="TreeGrafter"/>
</dbReference>
<dbReference type="PROSITE" id="PS51194">
    <property type="entry name" value="HELICASE_CTER"/>
    <property type="match status" value="1"/>
</dbReference>
<evidence type="ECO:0000313" key="16">
    <source>
        <dbReference type="Proteomes" id="UP000186777"/>
    </source>
</evidence>
<dbReference type="GO" id="GO:0046872">
    <property type="term" value="F:metal ion binding"/>
    <property type="evidence" value="ECO:0007669"/>
    <property type="project" value="UniProtKB-KW"/>
</dbReference>
<evidence type="ECO:0000256" key="2">
    <source>
        <dbReference type="ARBA" id="ARBA00022723"/>
    </source>
</evidence>
<dbReference type="SUPFAM" id="SSF52540">
    <property type="entry name" value="P-loop containing nucleoside triphosphate hydrolases"/>
    <property type="match status" value="1"/>
</dbReference>
<dbReference type="Pfam" id="PF16124">
    <property type="entry name" value="RecQ_Zn_bind"/>
    <property type="match status" value="1"/>
</dbReference>
<accession>A0A1Q6R1U4</accession>
<dbReference type="PROSITE" id="PS51192">
    <property type="entry name" value="HELICASE_ATP_BIND_1"/>
    <property type="match status" value="1"/>
</dbReference>
<dbReference type="EC" id="5.6.2.4" evidence="10"/>
<evidence type="ECO:0000256" key="3">
    <source>
        <dbReference type="ARBA" id="ARBA00022741"/>
    </source>
</evidence>
<dbReference type="SMART" id="SM00490">
    <property type="entry name" value="HELICc"/>
    <property type="match status" value="1"/>
</dbReference>
<name>A0A1Q6R1U4_9FIRM</name>
<dbReference type="NCBIfam" id="TIGR00614">
    <property type="entry name" value="recQ_fam"/>
    <property type="match status" value="1"/>
</dbReference>
<evidence type="ECO:0000256" key="6">
    <source>
        <dbReference type="ARBA" id="ARBA00022840"/>
    </source>
</evidence>
<evidence type="ECO:0000256" key="10">
    <source>
        <dbReference type="ARBA" id="ARBA00034808"/>
    </source>
</evidence>
<evidence type="ECO:0000259" key="14">
    <source>
        <dbReference type="PROSITE" id="PS51194"/>
    </source>
</evidence>
<evidence type="ECO:0000259" key="13">
    <source>
        <dbReference type="PROSITE" id="PS51192"/>
    </source>
</evidence>
<dbReference type="EMBL" id="MNTG01000046">
    <property type="protein sequence ID" value="OLA36354.1"/>
    <property type="molecule type" value="Genomic_DNA"/>
</dbReference>
<keyword evidence="6" id="KW-0067">ATP-binding</keyword>
<evidence type="ECO:0000256" key="9">
    <source>
        <dbReference type="ARBA" id="ARBA00034617"/>
    </source>
</evidence>
<dbReference type="GO" id="GO:0006281">
    <property type="term" value="P:DNA repair"/>
    <property type="evidence" value="ECO:0007669"/>
    <property type="project" value="TreeGrafter"/>
</dbReference>
<evidence type="ECO:0000256" key="4">
    <source>
        <dbReference type="ARBA" id="ARBA00022801"/>
    </source>
</evidence>
<dbReference type="GO" id="GO:0043138">
    <property type="term" value="F:3'-5' DNA helicase activity"/>
    <property type="evidence" value="ECO:0007669"/>
    <property type="project" value="UniProtKB-EC"/>
</dbReference>
<keyword evidence="8" id="KW-0413">Isomerase</keyword>
<keyword evidence="2" id="KW-0479">Metal-binding</keyword>
<dbReference type="Gene3D" id="3.40.50.300">
    <property type="entry name" value="P-loop containing nucleotide triphosphate hydrolases"/>
    <property type="match status" value="2"/>
</dbReference>
<dbReference type="GO" id="GO:0009378">
    <property type="term" value="F:four-way junction helicase activity"/>
    <property type="evidence" value="ECO:0007669"/>
    <property type="project" value="TreeGrafter"/>
</dbReference>
<dbReference type="AlphaFoldDB" id="A0A1Q6R1U4"/>
<evidence type="ECO:0000256" key="12">
    <source>
        <dbReference type="ARBA" id="ARBA00044550"/>
    </source>
</evidence>
<evidence type="ECO:0000256" key="7">
    <source>
        <dbReference type="ARBA" id="ARBA00023125"/>
    </source>
</evidence>
<dbReference type="FunFam" id="3.40.50.300:FF:001389">
    <property type="entry name" value="ATP-dependent DNA helicase RecQ"/>
    <property type="match status" value="1"/>
</dbReference>
<keyword evidence="5" id="KW-0347">Helicase</keyword>
<dbReference type="InterPro" id="IPR014001">
    <property type="entry name" value="Helicase_ATP-bd"/>
</dbReference>
<dbReference type="InterPro" id="IPR004589">
    <property type="entry name" value="DNA_helicase_ATP-dep_RecQ"/>
</dbReference>
<dbReference type="RefSeq" id="WP_303680478.1">
    <property type="nucleotide sequence ID" value="NZ_MNTG01000046.1"/>
</dbReference>
<evidence type="ECO:0000256" key="1">
    <source>
        <dbReference type="ARBA" id="ARBA00005446"/>
    </source>
</evidence>
<dbReference type="FunFam" id="3.40.50.300:FF:000156">
    <property type="entry name" value="ATP-dependent DNA helicase recQ"/>
    <property type="match status" value="1"/>
</dbReference>
<dbReference type="GO" id="GO:0005737">
    <property type="term" value="C:cytoplasm"/>
    <property type="evidence" value="ECO:0007669"/>
    <property type="project" value="TreeGrafter"/>
</dbReference>
<dbReference type="GO" id="GO:0006310">
    <property type="term" value="P:DNA recombination"/>
    <property type="evidence" value="ECO:0007669"/>
    <property type="project" value="InterPro"/>
</dbReference>
<dbReference type="InterPro" id="IPR011545">
    <property type="entry name" value="DEAD/DEAH_box_helicase_dom"/>
</dbReference>
<protein>
    <recommendedName>
        <fullName evidence="11">ATP-dependent DNA helicase RecQ</fullName>
        <ecNumber evidence="10">5.6.2.4</ecNumber>
    </recommendedName>
    <alternativeName>
        <fullName evidence="12">DNA 3'-5' helicase RecQ</fullName>
    </alternativeName>
</protein>
<dbReference type="Proteomes" id="UP000186777">
    <property type="component" value="Unassembled WGS sequence"/>
</dbReference>